<gene>
    <name evidence="2" type="ORF">BC793_102231</name>
</gene>
<reference evidence="2 3" key="1">
    <citation type="submission" date="2018-05" db="EMBL/GenBank/DDBJ databases">
        <title>Genomic Encyclopedia of Archaeal and Bacterial Type Strains, Phase II (KMG-II): from individual species to whole genera.</title>
        <authorList>
            <person name="Goeker M."/>
        </authorList>
    </citation>
    <scope>NUCLEOTIDE SEQUENCE [LARGE SCALE GENOMIC DNA]</scope>
    <source>
        <strain evidence="2 3">DSM 45184</strain>
    </source>
</reference>
<proteinExistence type="predicted"/>
<dbReference type="EMBL" id="QGGR01000002">
    <property type="protein sequence ID" value="PWK51203.1"/>
    <property type="molecule type" value="Genomic_DNA"/>
</dbReference>
<feature type="compositionally biased region" description="Basic and acidic residues" evidence="1">
    <location>
        <begin position="330"/>
        <end position="340"/>
    </location>
</feature>
<feature type="compositionally biased region" description="Basic and acidic residues" evidence="1">
    <location>
        <begin position="369"/>
        <end position="378"/>
    </location>
</feature>
<evidence type="ECO:0000313" key="3">
    <source>
        <dbReference type="Proteomes" id="UP000245697"/>
    </source>
</evidence>
<evidence type="ECO:0000256" key="1">
    <source>
        <dbReference type="SAM" id="MobiDB-lite"/>
    </source>
</evidence>
<keyword evidence="3" id="KW-1185">Reference proteome</keyword>
<accession>A0A316FSB4</accession>
<feature type="region of interest" description="Disordered" evidence="1">
    <location>
        <begin position="216"/>
        <end position="400"/>
    </location>
</feature>
<dbReference type="Proteomes" id="UP000245697">
    <property type="component" value="Unassembled WGS sequence"/>
</dbReference>
<dbReference type="AlphaFoldDB" id="A0A316FSB4"/>
<name>A0A316FSB4_9ACTN</name>
<organism evidence="2 3">
    <name type="scientific">Actinoplanes xinjiangensis</name>
    <dbReference type="NCBI Taxonomy" id="512350"/>
    <lineage>
        <taxon>Bacteria</taxon>
        <taxon>Bacillati</taxon>
        <taxon>Actinomycetota</taxon>
        <taxon>Actinomycetes</taxon>
        <taxon>Micromonosporales</taxon>
        <taxon>Micromonosporaceae</taxon>
        <taxon>Actinoplanes</taxon>
    </lineage>
</organism>
<sequence length="400" mass="42023">MVWTAPTGPSSPIVAPVVDERVVAGPLDGRTAAWLTVGDAAARVRVRFARLPGLLYRISTASDAGVVPVVERRGGRVTVRLSEAEGDGLDEVWIVLNRSVRWDIRLPAGAGEQQLNLRDGRVQRVEVGAAGLAEVWLPEPDGTVPVVFTGGIGTAIVSVRRGVPVRVHLAEGAGSVETPWIANNGTGAGAVLREPGFGLARNRFAIRAESGIGGLVIRRPPDRESPSGDPDAVLRKPGTAPSAGQPGPATGDRRPTSAPGTRDPGAREPGRRGAGKPGQREPGQRGRSARDQSQREPGQRGRGKRDQGVREPDRRGTRQPGPGRPGVRKAGPDPADRKVPQDAASGRSGRAAKPDRGPAPVRKPALTTEPRRTDDPIRTGKPLTSARSAKPTRTGPAQSR</sequence>
<evidence type="ECO:0000313" key="2">
    <source>
        <dbReference type="EMBL" id="PWK51203.1"/>
    </source>
</evidence>
<protein>
    <submittedName>
        <fullName evidence="2">Uncharacterized protein</fullName>
    </submittedName>
</protein>
<comment type="caution">
    <text evidence="2">The sequence shown here is derived from an EMBL/GenBank/DDBJ whole genome shotgun (WGS) entry which is preliminary data.</text>
</comment>
<feature type="compositionally biased region" description="Basic and acidic residues" evidence="1">
    <location>
        <begin position="278"/>
        <end position="316"/>
    </location>
</feature>